<comment type="similarity">
    <text evidence="9">Belongs to the TrpF family.</text>
</comment>
<dbReference type="RefSeq" id="WP_380216660.1">
    <property type="nucleotide sequence ID" value="NZ_JBHTBN010000001.1"/>
</dbReference>
<dbReference type="InterPro" id="IPR011060">
    <property type="entry name" value="RibuloseP-bd_barrel"/>
</dbReference>
<dbReference type="GO" id="GO:0016853">
    <property type="term" value="F:isomerase activity"/>
    <property type="evidence" value="ECO:0007669"/>
    <property type="project" value="UniProtKB-KW"/>
</dbReference>
<comment type="caution">
    <text evidence="11">The sequence shown here is derived from an EMBL/GenBank/DDBJ whole genome shotgun (WGS) entry which is preliminary data.</text>
</comment>
<name>A0ABW2MPJ9_9FLAO</name>
<evidence type="ECO:0000256" key="6">
    <source>
        <dbReference type="ARBA" id="ARBA00022822"/>
    </source>
</evidence>
<evidence type="ECO:0000256" key="1">
    <source>
        <dbReference type="ARBA" id="ARBA00001164"/>
    </source>
</evidence>
<evidence type="ECO:0000313" key="11">
    <source>
        <dbReference type="EMBL" id="MFC7356819.1"/>
    </source>
</evidence>
<keyword evidence="7 9" id="KW-0057">Aromatic amino acid biosynthesis</keyword>
<dbReference type="CDD" id="cd00405">
    <property type="entry name" value="PRAI"/>
    <property type="match status" value="1"/>
</dbReference>
<dbReference type="PANTHER" id="PTHR42894">
    <property type="entry name" value="N-(5'-PHOSPHORIBOSYL)ANTHRANILATE ISOMERASE"/>
    <property type="match status" value="1"/>
</dbReference>
<evidence type="ECO:0000256" key="7">
    <source>
        <dbReference type="ARBA" id="ARBA00023141"/>
    </source>
</evidence>
<evidence type="ECO:0000256" key="8">
    <source>
        <dbReference type="ARBA" id="ARBA00023235"/>
    </source>
</evidence>
<dbReference type="PANTHER" id="PTHR42894:SF1">
    <property type="entry name" value="N-(5'-PHOSPHORIBOSYL)ANTHRANILATE ISOMERASE"/>
    <property type="match status" value="1"/>
</dbReference>
<dbReference type="InterPro" id="IPR001240">
    <property type="entry name" value="PRAI_dom"/>
</dbReference>
<dbReference type="SUPFAM" id="SSF51366">
    <property type="entry name" value="Ribulose-phoshate binding barrel"/>
    <property type="match status" value="1"/>
</dbReference>
<keyword evidence="5 9" id="KW-0028">Amino-acid biosynthesis</keyword>
<keyword evidence="6 9" id="KW-0822">Tryptophan biosynthesis</keyword>
<feature type="domain" description="N-(5'phosphoribosyl) anthranilate isomerase (PRAI)" evidence="10">
    <location>
        <begin position="115"/>
        <end position="222"/>
    </location>
</feature>
<keyword evidence="12" id="KW-1185">Reference proteome</keyword>
<reference evidence="12" key="1">
    <citation type="journal article" date="2019" name="Int. J. Syst. Evol. Microbiol.">
        <title>The Global Catalogue of Microorganisms (GCM) 10K type strain sequencing project: providing services to taxonomists for standard genome sequencing and annotation.</title>
        <authorList>
            <consortium name="The Broad Institute Genomics Platform"/>
            <consortium name="The Broad Institute Genome Sequencing Center for Infectious Disease"/>
            <person name="Wu L."/>
            <person name="Ma J."/>
        </authorList>
    </citation>
    <scope>NUCLEOTIDE SEQUENCE [LARGE SCALE GENOMIC DNA]</scope>
    <source>
        <strain evidence="12">CGMCC 1.16306</strain>
    </source>
</reference>
<gene>
    <name evidence="9" type="primary">trpF</name>
    <name evidence="11" type="ORF">ACFQO1_03900</name>
</gene>
<evidence type="ECO:0000256" key="3">
    <source>
        <dbReference type="ARBA" id="ARBA00012572"/>
    </source>
</evidence>
<dbReference type="Gene3D" id="3.20.20.70">
    <property type="entry name" value="Aldolase class I"/>
    <property type="match status" value="1"/>
</dbReference>
<evidence type="ECO:0000256" key="2">
    <source>
        <dbReference type="ARBA" id="ARBA00004664"/>
    </source>
</evidence>
<dbReference type="Pfam" id="PF00697">
    <property type="entry name" value="PRAI"/>
    <property type="match status" value="2"/>
</dbReference>
<accession>A0ABW2MPJ9</accession>
<dbReference type="InterPro" id="IPR044643">
    <property type="entry name" value="TrpF_fam"/>
</dbReference>
<proteinExistence type="inferred from homology"/>
<evidence type="ECO:0000313" key="12">
    <source>
        <dbReference type="Proteomes" id="UP001596415"/>
    </source>
</evidence>
<evidence type="ECO:0000259" key="10">
    <source>
        <dbReference type="Pfam" id="PF00697"/>
    </source>
</evidence>
<comment type="pathway">
    <text evidence="2 9">Amino-acid biosynthesis; L-tryptophan biosynthesis; L-tryptophan from chorismate: step 3/5.</text>
</comment>
<organism evidence="11 12">
    <name type="scientific">Jejudonia soesokkakensis</name>
    <dbReference type="NCBI Taxonomy" id="1323432"/>
    <lineage>
        <taxon>Bacteria</taxon>
        <taxon>Pseudomonadati</taxon>
        <taxon>Bacteroidota</taxon>
        <taxon>Flavobacteriia</taxon>
        <taxon>Flavobacteriales</taxon>
        <taxon>Flavobacteriaceae</taxon>
        <taxon>Jejudonia</taxon>
    </lineage>
</organism>
<keyword evidence="8 9" id="KW-0413">Isomerase</keyword>
<dbReference type="EMBL" id="JBHTBN010000001">
    <property type="protein sequence ID" value="MFC7356819.1"/>
    <property type="molecule type" value="Genomic_DNA"/>
</dbReference>
<sequence>MSNIGLKICGMNENTAEVAALRPDYLGFIFYEKSPRNYTAERIFYPPGASQNVGVFVDASEAFILEKIKRFNLQVVQLHGDESPYNCASLKNAISLEAQRSSDAHPNQGVHNIKDTDIWKVFSVKDSFDFSVVKAYEPFVDAFLFDTKGAAKGGNGITFNWEILKEYPSKKPFVLSGGIGLEEVSEIKKLIQSNIPLMAVDVNSKFEDAPGLKNIQKLKKFKEELATIIEPNK</sequence>
<dbReference type="InterPro" id="IPR013785">
    <property type="entry name" value="Aldolase_TIM"/>
</dbReference>
<comment type="catalytic activity">
    <reaction evidence="1 9">
        <text>N-(5-phospho-beta-D-ribosyl)anthranilate = 1-(2-carboxyphenylamino)-1-deoxy-D-ribulose 5-phosphate</text>
        <dbReference type="Rhea" id="RHEA:21540"/>
        <dbReference type="ChEBI" id="CHEBI:18277"/>
        <dbReference type="ChEBI" id="CHEBI:58613"/>
        <dbReference type="EC" id="5.3.1.24"/>
    </reaction>
</comment>
<dbReference type="EC" id="5.3.1.24" evidence="3 9"/>
<dbReference type="HAMAP" id="MF_00135">
    <property type="entry name" value="PRAI"/>
    <property type="match status" value="1"/>
</dbReference>
<dbReference type="Proteomes" id="UP001596415">
    <property type="component" value="Unassembled WGS sequence"/>
</dbReference>
<evidence type="ECO:0000256" key="5">
    <source>
        <dbReference type="ARBA" id="ARBA00022605"/>
    </source>
</evidence>
<protein>
    <recommendedName>
        <fullName evidence="4 9">N-(5'-phosphoribosyl)anthranilate isomerase</fullName>
        <shortName evidence="9">PRAI</shortName>
        <ecNumber evidence="3 9">5.3.1.24</ecNumber>
    </recommendedName>
</protein>
<evidence type="ECO:0000256" key="4">
    <source>
        <dbReference type="ARBA" id="ARBA00022272"/>
    </source>
</evidence>
<feature type="domain" description="N-(5'phosphoribosyl) anthranilate isomerase (PRAI)" evidence="10">
    <location>
        <begin position="8"/>
        <end position="93"/>
    </location>
</feature>
<evidence type="ECO:0000256" key="9">
    <source>
        <dbReference type="HAMAP-Rule" id="MF_00135"/>
    </source>
</evidence>